<dbReference type="SUPFAM" id="SSF50447">
    <property type="entry name" value="Translation proteins"/>
    <property type="match status" value="1"/>
</dbReference>
<evidence type="ECO:0000256" key="1">
    <source>
        <dbReference type="ARBA" id="ARBA00001947"/>
    </source>
</evidence>
<comment type="subcellular location">
    <subcellularLocation>
        <location evidence="3">Cytoplasm</location>
    </subcellularLocation>
    <subcellularLocation>
        <location evidence="2">Plastid</location>
        <location evidence="2">Chloroplast</location>
    </subcellularLocation>
</comment>
<dbReference type="PANTHER" id="PTHR43462:SF2">
    <property type="entry name" value="THREONYL AND ALANYL TRNA SYNTHETASE SECOND ADDITIONAL DOMAIN-CONTAINING PROTEIN"/>
    <property type="match status" value="1"/>
</dbReference>
<dbReference type="SUPFAM" id="SSF55186">
    <property type="entry name" value="ThrRS/AlaRS common domain"/>
    <property type="match status" value="1"/>
</dbReference>
<protein>
    <recommendedName>
        <fullName evidence="5">Alanyl-transfer RNA synthetases family profile domain-containing protein</fullName>
    </recommendedName>
</protein>
<dbReference type="PROSITE" id="PS50860">
    <property type="entry name" value="AA_TRNA_LIGASE_II_ALA"/>
    <property type="match status" value="1"/>
</dbReference>
<gene>
    <name evidence="6" type="ORF">OSIN01602_LOCUS18136</name>
</gene>
<dbReference type="InterPro" id="IPR051335">
    <property type="entry name" value="Alanyl-tRNA_Editing_Enzymes"/>
</dbReference>
<dbReference type="Gene3D" id="2.40.30.130">
    <property type="match status" value="1"/>
</dbReference>
<organism evidence="6">
    <name type="scientific">Trieres chinensis</name>
    <name type="common">Marine centric diatom</name>
    <name type="synonym">Odontella sinensis</name>
    <dbReference type="NCBI Taxonomy" id="1514140"/>
    <lineage>
        <taxon>Eukaryota</taxon>
        <taxon>Sar</taxon>
        <taxon>Stramenopiles</taxon>
        <taxon>Ochrophyta</taxon>
        <taxon>Bacillariophyta</taxon>
        <taxon>Mediophyceae</taxon>
        <taxon>Biddulphiophycidae</taxon>
        <taxon>Eupodiscales</taxon>
        <taxon>Parodontellaceae</taxon>
        <taxon>Trieres</taxon>
    </lineage>
</organism>
<dbReference type="Gene3D" id="3.30.980.10">
    <property type="entry name" value="Threonyl-trna Synthetase, Chain A, domain 2"/>
    <property type="match status" value="1"/>
</dbReference>
<evidence type="ECO:0000259" key="5">
    <source>
        <dbReference type="PROSITE" id="PS50860"/>
    </source>
</evidence>
<dbReference type="GO" id="GO:0004813">
    <property type="term" value="F:alanine-tRNA ligase activity"/>
    <property type="evidence" value="ECO:0007669"/>
    <property type="project" value="InterPro"/>
</dbReference>
<dbReference type="Pfam" id="PF07973">
    <property type="entry name" value="tRNA_SAD"/>
    <property type="match status" value="1"/>
</dbReference>
<dbReference type="GO" id="GO:0009507">
    <property type="term" value="C:chloroplast"/>
    <property type="evidence" value="ECO:0007669"/>
    <property type="project" value="UniProtKB-SubCell"/>
</dbReference>
<sequence length="271" mass="29822">MTTTETPTELIHLTYEGNFQLECEATVLSCRLLGEDANGGKTGVEIILDRTVMHPQGGGQPSDHGRVASGEVGFDVDFVSIDRETCVVRHTGKILESLDGSPPFRPGDTVAVTVDADRRRAMSECHTAGHVIDRAMDRVGKTLPPTKGYHFLDGPYVEYKGTIPAPDRPEFLASLQEAFLALIDENIPTAIETLPRHEAEEKCTRLASNFDFRSMVAEDVTEVRVVTAAEWSCPCGGTHLRNTGELKERGWEVRGLKCKKGVIRVRYGPKE</sequence>
<feature type="domain" description="Alanyl-transfer RNA synthetases family profile" evidence="5">
    <location>
        <begin position="1"/>
        <end position="246"/>
    </location>
</feature>
<comment type="cofactor">
    <cofactor evidence="1">
        <name>Zn(2+)</name>
        <dbReference type="ChEBI" id="CHEBI:29105"/>
    </cofactor>
</comment>
<dbReference type="GO" id="GO:0003676">
    <property type="term" value="F:nucleic acid binding"/>
    <property type="evidence" value="ECO:0007669"/>
    <property type="project" value="InterPro"/>
</dbReference>
<dbReference type="EMBL" id="HBGO01031523">
    <property type="protein sequence ID" value="CAD9355837.1"/>
    <property type="molecule type" value="Transcribed_RNA"/>
</dbReference>
<evidence type="ECO:0000256" key="2">
    <source>
        <dbReference type="ARBA" id="ARBA00004229"/>
    </source>
</evidence>
<evidence type="ECO:0000256" key="3">
    <source>
        <dbReference type="ARBA" id="ARBA00004496"/>
    </source>
</evidence>
<evidence type="ECO:0000313" key="6">
    <source>
        <dbReference type="EMBL" id="CAD9355837.1"/>
    </source>
</evidence>
<dbReference type="SMART" id="SM00863">
    <property type="entry name" value="tRNA_SAD"/>
    <property type="match status" value="1"/>
</dbReference>
<dbReference type="InterPro" id="IPR012947">
    <property type="entry name" value="tRNA_SAD"/>
</dbReference>
<dbReference type="InterPro" id="IPR018163">
    <property type="entry name" value="Thr/Ala-tRNA-synth_IIc_edit"/>
</dbReference>
<reference evidence="6" key="1">
    <citation type="submission" date="2021-01" db="EMBL/GenBank/DDBJ databases">
        <authorList>
            <person name="Corre E."/>
            <person name="Pelletier E."/>
            <person name="Niang G."/>
            <person name="Scheremetjew M."/>
            <person name="Finn R."/>
            <person name="Kale V."/>
            <person name="Holt S."/>
            <person name="Cochrane G."/>
            <person name="Meng A."/>
            <person name="Brown T."/>
            <person name="Cohen L."/>
        </authorList>
    </citation>
    <scope>NUCLEOTIDE SEQUENCE</scope>
    <source>
        <strain evidence="6">Grunow 1884</strain>
    </source>
</reference>
<evidence type="ECO:0000256" key="4">
    <source>
        <dbReference type="ARBA" id="ARBA00008429"/>
    </source>
</evidence>
<dbReference type="InterPro" id="IPR018165">
    <property type="entry name" value="Ala-tRNA-synth_IIc_core"/>
</dbReference>
<dbReference type="InterPro" id="IPR009000">
    <property type="entry name" value="Transl_B-barrel_sf"/>
</dbReference>
<comment type="similarity">
    <text evidence="4">Belongs to the class-II aminoacyl-tRNA synthetase family. Alax-L subfamily.</text>
</comment>
<dbReference type="GO" id="GO:0005524">
    <property type="term" value="F:ATP binding"/>
    <property type="evidence" value="ECO:0007669"/>
    <property type="project" value="InterPro"/>
</dbReference>
<dbReference type="PANTHER" id="PTHR43462">
    <property type="entry name" value="ALANYL-TRNA EDITING PROTEIN"/>
    <property type="match status" value="1"/>
</dbReference>
<dbReference type="AlphaFoldDB" id="A0A7S2EUI9"/>
<proteinExistence type="inferred from homology"/>
<accession>A0A7S2EUI9</accession>
<dbReference type="GO" id="GO:0006419">
    <property type="term" value="P:alanyl-tRNA aminoacylation"/>
    <property type="evidence" value="ECO:0007669"/>
    <property type="project" value="InterPro"/>
</dbReference>
<name>A0A7S2EUI9_TRICV</name>